<evidence type="ECO:0000313" key="2">
    <source>
        <dbReference type="EMBL" id="BBO23749.1"/>
    </source>
</evidence>
<accession>A0A809R8G5</accession>
<reference evidence="2" key="1">
    <citation type="journal article" name="DNA Res.">
        <title>The physiological potential of anammox bacteria as revealed by their core genome structure.</title>
        <authorList>
            <person name="Okubo T."/>
            <person name="Toyoda A."/>
            <person name="Fukuhara K."/>
            <person name="Uchiyama I."/>
            <person name="Harigaya Y."/>
            <person name="Kuroiwa M."/>
            <person name="Suzuki T."/>
            <person name="Murakami Y."/>
            <person name="Suwa Y."/>
            <person name="Takami H."/>
        </authorList>
    </citation>
    <scope>NUCLEOTIDE SEQUENCE</scope>
    <source>
        <strain evidence="2">317325-2</strain>
    </source>
</reference>
<feature type="region of interest" description="Disordered" evidence="1">
    <location>
        <begin position="1"/>
        <end position="22"/>
    </location>
</feature>
<sequence>MVGMSWFHRTTPTGANSHYHSGSQGGFRGWHEAIPQRNLMFILLGNAPEPFAQALKIVNDQLDAFKLR</sequence>
<dbReference type="EMBL" id="AP021858">
    <property type="protein sequence ID" value="BBO23749.1"/>
    <property type="molecule type" value="Genomic_DNA"/>
</dbReference>
<dbReference type="InterPro" id="IPR012338">
    <property type="entry name" value="Beta-lactam/transpept-like"/>
</dbReference>
<evidence type="ECO:0000313" key="3">
    <source>
        <dbReference type="Proteomes" id="UP000662873"/>
    </source>
</evidence>
<dbReference type="SUPFAM" id="SSF56601">
    <property type="entry name" value="beta-lactamase/transpeptidase-like"/>
    <property type="match status" value="1"/>
</dbReference>
<gene>
    <name evidence="2" type="ORF">NPRO_13440</name>
</gene>
<feature type="compositionally biased region" description="Polar residues" evidence="1">
    <location>
        <begin position="8"/>
        <end position="22"/>
    </location>
</feature>
<dbReference type="Proteomes" id="UP000662873">
    <property type="component" value="Chromosome"/>
</dbReference>
<dbReference type="KEGG" id="npy:NPRO_13440"/>
<name>A0A809R8G5_9BACT</name>
<protein>
    <submittedName>
        <fullName evidence="2">Uncharacterized protein</fullName>
    </submittedName>
</protein>
<proteinExistence type="predicted"/>
<evidence type="ECO:0000256" key="1">
    <source>
        <dbReference type="SAM" id="MobiDB-lite"/>
    </source>
</evidence>
<organism evidence="2 3">
    <name type="scientific">Candidatus Nitrosymbiomonas proteolyticus</name>
    <dbReference type="NCBI Taxonomy" id="2608984"/>
    <lineage>
        <taxon>Bacteria</taxon>
        <taxon>Bacillati</taxon>
        <taxon>Armatimonadota</taxon>
        <taxon>Armatimonadota incertae sedis</taxon>
        <taxon>Candidatus Nitrosymbiomonas</taxon>
    </lineage>
</organism>
<dbReference type="AlphaFoldDB" id="A0A809R8G5"/>